<dbReference type="Pfam" id="PF04807">
    <property type="entry name" value="Gemini_AC4_5"/>
    <property type="match status" value="1"/>
</dbReference>
<feature type="domain" description="Geminivirus AC4/5 conserved" evidence="1">
    <location>
        <begin position="12"/>
        <end position="44"/>
    </location>
</feature>
<evidence type="ECO:0000313" key="3">
    <source>
        <dbReference type="EMBL" id="AVA07241.1"/>
    </source>
</evidence>
<protein>
    <submittedName>
        <fullName evidence="3">AC5 protein</fullName>
    </submittedName>
</protein>
<name>A0A2L0V7P0_9GEMI</name>
<organism evidence="3">
    <name type="scientific">Squash leaf curl China virus</name>
    <dbReference type="NCBI Taxonomy" id="223323"/>
    <lineage>
        <taxon>Viruses</taxon>
        <taxon>Monodnaviria</taxon>
        <taxon>Shotokuvirae</taxon>
        <taxon>Cressdnaviricota</taxon>
        <taxon>Repensiviricetes</taxon>
        <taxon>Geplafuvirales</taxon>
        <taxon>Geminiviridae</taxon>
        <taxon>Begomovirus</taxon>
        <taxon>Begomovirus cucurbitachinaense</taxon>
    </lineage>
</organism>
<evidence type="ECO:0000259" key="2">
    <source>
        <dbReference type="Pfam" id="PF08464"/>
    </source>
</evidence>
<sequence length="172" mass="19388">MPFAQNLVSITMHILHRCSAWFIVEHIKNLPKVLGSSCRTTVSNQKKYYTISVIFSFDIFVHPYLSQHVNRFHTKSLSNAMCESGSSCNITDTHHLTNMRDIVPRFERLNFTRAFTSPWHIGTSIHPVHLGFSVHRPVCPGLSLCDAGNGDNCTGNIRAVEVETSAYLRRGS</sequence>
<accession>A0A2L0V7P0</accession>
<dbReference type="Pfam" id="PF08464">
    <property type="entry name" value="Gemini_AC4_5_2"/>
    <property type="match status" value="1"/>
</dbReference>
<reference evidence="3" key="1">
    <citation type="submission" date="2017-11" db="EMBL/GenBank/DDBJ databases">
        <title>Comparison of transmission of Squash leaf curl China virus among four cryptic species of the whitefly Bemisia tabaci complex.</title>
        <authorList>
            <person name="Pan L.-L."/>
            <person name="Wang X.-W."/>
            <person name="Liu S.-S."/>
        </authorList>
    </citation>
    <scope>NUCLEOTIDE SEQUENCE</scope>
    <source>
        <strain evidence="3">Guangxi2017</strain>
    </source>
</reference>
<proteinExistence type="predicted"/>
<dbReference type="EMBL" id="MG525551">
    <property type="protein sequence ID" value="AVA07241.1"/>
    <property type="molecule type" value="Genomic_DNA"/>
</dbReference>
<dbReference type="InterPro" id="IPR006892">
    <property type="entry name" value="Gemini_AC4_5_cons_dom_1"/>
</dbReference>
<feature type="domain" description="Geminivirus AC4/5 conserved" evidence="2">
    <location>
        <begin position="99"/>
        <end position="141"/>
    </location>
</feature>
<evidence type="ECO:0000259" key="1">
    <source>
        <dbReference type="Pfam" id="PF04807"/>
    </source>
</evidence>
<dbReference type="InterPro" id="IPR013671">
    <property type="entry name" value="Gemini_AC4/5_cons-dom"/>
</dbReference>